<dbReference type="PANTHER" id="PTHR15351:SF3">
    <property type="entry name" value="ERLIN"/>
    <property type="match status" value="1"/>
</dbReference>
<reference evidence="10" key="1">
    <citation type="submission" date="2020-11" db="EMBL/GenBank/DDBJ databases">
        <authorList>
            <person name="Tran Van P."/>
        </authorList>
    </citation>
    <scope>NUCLEOTIDE SEQUENCE</scope>
</reference>
<evidence type="ECO:0000256" key="3">
    <source>
        <dbReference type="ARBA" id="ARBA00022692"/>
    </source>
</evidence>
<evidence type="ECO:0000256" key="6">
    <source>
        <dbReference type="ARBA" id="ARBA00022989"/>
    </source>
</evidence>
<protein>
    <recommendedName>
        <fullName evidence="9">Band 7 domain-containing protein</fullName>
    </recommendedName>
</protein>
<evidence type="ECO:0000256" key="2">
    <source>
        <dbReference type="ARBA" id="ARBA00008164"/>
    </source>
</evidence>
<evidence type="ECO:0000313" key="10">
    <source>
        <dbReference type="EMBL" id="CAD7227099.1"/>
    </source>
</evidence>
<organism evidence="10">
    <name type="scientific">Cyprideis torosa</name>
    <dbReference type="NCBI Taxonomy" id="163714"/>
    <lineage>
        <taxon>Eukaryota</taxon>
        <taxon>Metazoa</taxon>
        <taxon>Ecdysozoa</taxon>
        <taxon>Arthropoda</taxon>
        <taxon>Crustacea</taxon>
        <taxon>Oligostraca</taxon>
        <taxon>Ostracoda</taxon>
        <taxon>Podocopa</taxon>
        <taxon>Podocopida</taxon>
        <taxon>Cytherocopina</taxon>
        <taxon>Cytheroidea</taxon>
        <taxon>Cytherideidae</taxon>
        <taxon>Cyprideis</taxon>
    </lineage>
</organism>
<evidence type="ECO:0000256" key="1">
    <source>
        <dbReference type="ARBA" id="ARBA00004648"/>
    </source>
</evidence>
<keyword evidence="5" id="KW-0735">Signal-anchor</keyword>
<accession>A0A7R8WB20</accession>
<keyword evidence="7" id="KW-0472">Membrane</keyword>
<dbReference type="PANTHER" id="PTHR15351">
    <property type="entry name" value="ERLIN (ER LIPID RAFT ASSOCIATED PROTEIN) HOMOLOG"/>
    <property type="match status" value="1"/>
</dbReference>
<sequence>MPDIEGGNCSFRGLPIWLFLVIGFVVIGVIFAIVCLADGGHTIEEGQVGIYFVNGALQPAVSYPGVHFMAPFVSRVEQITIRPDTSILKEVECVTRDGIKNYFYDVQVISSVEADKLVGIVRKFGSDFKRLLVLDRISEELRLFCANFTIDEVYNTMFLEIVERVLQNVKVQWTKQMVATQEQKTERIRKETEKIKAVLDAERNKAVLQIKIQEDILQKEGEKNISLINNEIQAAKEKNIADMEFYTQQQAAKANKELYSPDYVKLQLAKHLSTNTKLFFSGQDSVLGSLLGNIFGNENQTPSSG</sequence>
<dbReference type="OrthoDB" id="77368at2759"/>
<dbReference type="GO" id="GO:0032933">
    <property type="term" value="P:SREBP signaling pathway"/>
    <property type="evidence" value="ECO:0007669"/>
    <property type="project" value="TreeGrafter"/>
</dbReference>
<name>A0A7R8WB20_9CRUS</name>
<evidence type="ECO:0000256" key="8">
    <source>
        <dbReference type="ARBA" id="ARBA00023180"/>
    </source>
</evidence>
<dbReference type="GO" id="GO:0005789">
    <property type="term" value="C:endoplasmic reticulum membrane"/>
    <property type="evidence" value="ECO:0007669"/>
    <property type="project" value="UniProtKB-SubCell"/>
</dbReference>
<feature type="domain" description="Band 7" evidence="9">
    <location>
        <begin position="42"/>
        <end position="191"/>
    </location>
</feature>
<keyword evidence="3" id="KW-0812">Transmembrane</keyword>
<proteinExistence type="inferred from homology"/>
<dbReference type="EMBL" id="OB661035">
    <property type="protein sequence ID" value="CAD7227099.1"/>
    <property type="molecule type" value="Genomic_DNA"/>
</dbReference>
<keyword evidence="6" id="KW-1133">Transmembrane helix</keyword>
<evidence type="ECO:0000259" key="9">
    <source>
        <dbReference type="Pfam" id="PF01145"/>
    </source>
</evidence>
<dbReference type="GO" id="GO:0015485">
    <property type="term" value="F:cholesterol binding"/>
    <property type="evidence" value="ECO:0007669"/>
    <property type="project" value="TreeGrafter"/>
</dbReference>
<evidence type="ECO:0000256" key="7">
    <source>
        <dbReference type="ARBA" id="ARBA00023136"/>
    </source>
</evidence>
<evidence type="ECO:0000256" key="5">
    <source>
        <dbReference type="ARBA" id="ARBA00022968"/>
    </source>
</evidence>
<keyword evidence="8" id="KW-0325">Glycoprotein</keyword>
<dbReference type="Pfam" id="PF01145">
    <property type="entry name" value="Band_7"/>
    <property type="match status" value="1"/>
</dbReference>
<comment type="similarity">
    <text evidence="2">Belongs to the band 7/mec-2 family.</text>
</comment>
<dbReference type="AlphaFoldDB" id="A0A7R8WB20"/>
<comment type="subcellular location">
    <subcellularLocation>
        <location evidence="1">Endoplasmic reticulum membrane</location>
        <topology evidence="1">Single-pass type II membrane protein</topology>
    </subcellularLocation>
</comment>
<keyword evidence="4" id="KW-0256">Endoplasmic reticulum</keyword>
<evidence type="ECO:0000256" key="4">
    <source>
        <dbReference type="ARBA" id="ARBA00022824"/>
    </source>
</evidence>
<gene>
    <name evidence="10" type="ORF">CTOB1V02_LOCUS5008</name>
</gene>
<dbReference type="InterPro" id="IPR001107">
    <property type="entry name" value="Band_7"/>
</dbReference>
<dbReference type="InterPro" id="IPR033294">
    <property type="entry name" value="Erlin1/2"/>
</dbReference>
<dbReference type="GO" id="GO:0031625">
    <property type="term" value="F:ubiquitin protein ligase binding"/>
    <property type="evidence" value="ECO:0007669"/>
    <property type="project" value="InterPro"/>
</dbReference>